<keyword evidence="2" id="KW-1185">Reference proteome</keyword>
<proteinExistence type="predicted"/>
<organism evidence="1 2">
    <name type="scientific">Gigaspora margarita</name>
    <dbReference type="NCBI Taxonomy" id="4874"/>
    <lineage>
        <taxon>Eukaryota</taxon>
        <taxon>Fungi</taxon>
        <taxon>Fungi incertae sedis</taxon>
        <taxon>Mucoromycota</taxon>
        <taxon>Glomeromycotina</taxon>
        <taxon>Glomeromycetes</taxon>
        <taxon>Diversisporales</taxon>
        <taxon>Gigasporaceae</taxon>
        <taxon>Gigaspora</taxon>
    </lineage>
</organism>
<gene>
    <name evidence="1" type="ORF">GMARGA_LOCUS5280</name>
</gene>
<dbReference type="EMBL" id="CAJVQB010002216">
    <property type="protein sequence ID" value="CAG8566629.1"/>
    <property type="molecule type" value="Genomic_DNA"/>
</dbReference>
<sequence>MGSSLSSLKILIENHIFASFCCNGKVTSYSAANGSLCLKYQLES</sequence>
<protein>
    <submittedName>
        <fullName evidence="1">24554_t:CDS:1</fullName>
    </submittedName>
</protein>
<name>A0ABN7UD42_GIGMA</name>
<reference evidence="1 2" key="1">
    <citation type="submission" date="2021-06" db="EMBL/GenBank/DDBJ databases">
        <authorList>
            <person name="Kallberg Y."/>
            <person name="Tangrot J."/>
            <person name="Rosling A."/>
        </authorList>
    </citation>
    <scope>NUCLEOTIDE SEQUENCE [LARGE SCALE GENOMIC DNA]</scope>
    <source>
        <strain evidence="1 2">120-4 pot B 10/14</strain>
    </source>
</reference>
<dbReference type="Proteomes" id="UP000789901">
    <property type="component" value="Unassembled WGS sequence"/>
</dbReference>
<evidence type="ECO:0000313" key="1">
    <source>
        <dbReference type="EMBL" id="CAG8566629.1"/>
    </source>
</evidence>
<comment type="caution">
    <text evidence="1">The sequence shown here is derived from an EMBL/GenBank/DDBJ whole genome shotgun (WGS) entry which is preliminary data.</text>
</comment>
<evidence type="ECO:0000313" key="2">
    <source>
        <dbReference type="Proteomes" id="UP000789901"/>
    </source>
</evidence>
<accession>A0ABN7UD42</accession>